<dbReference type="CDD" id="cd16449">
    <property type="entry name" value="RING-HC"/>
    <property type="match status" value="1"/>
</dbReference>
<dbReference type="OMA" id="QTECAHT"/>
<dbReference type="InterPro" id="IPR002867">
    <property type="entry name" value="IBR_dom"/>
</dbReference>
<dbReference type="GO" id="GO:0008270">
    <property type="term" value="F:zinc ion binding"/>
    <property type="evidence" value="ECO:0007669"/>
    <property type="project" value="UniProtKB-KW"/>
</dbReference>
<dbReference type="InterPro" id="IPR031127">
    <property type="entry name" value="E3_UB_ligase_RBR"/>
</dbReference>
<evidence type="ECO:0000256" key="6">
    <source>
        <dbReference type="SAM" id="MobiDB-lite"/>
    </source>
</evidence>
<evidence type="ECO:0000256" key="2">
    <source>
        <dbReference type="ARBA" id="ARBA00022771"/>
    </source>
</evidence>
<feature type="compositionally biased region" description="Basic residues" evidence="6">
    <location>
        <begin position="186"/>
        <end position="222"/>
    </location>
</feature>
<dbReference type="PANTHER" id="PTHR11685">
    <property type="entry name" value="RBR FAMILY RING FINGER AND IBR DOMAIN-CONTAINING"/>
    <property type="match status" value="1"/>
</dbReference>
<reference evidence="8 9" key="1">
    <citation type="journal article" date="2015" name="Mol. Plant Microbe Interact.">
        <title>Genome, transcriptome, and functional analyses of Penicillium expansum provide new insights into secondary metabolism and pathogenicity.</title>
        <authorList>
            <person name="Ballester A.R."/>
            <person name="Marcet-Houben M."/>
            <person name="Levin E."/>
            <person name="Sela N."/>
            <person name="Selma-Lazaro C."/>
            <person name="Carmona L."/>
            <person name="Wisniewski M."/>
            <person name="Droby S."/>
            <person name="Gonzalez-Candelas L."/>
            <person name="Gabaldon T."/>
        </authorList>
    </citation>
    <scope>NUCLEOTIDE SEQUENCE [LARGE SCALE GENOMIC DNA]</scope>
    <source>
        <strain evidence="8 9">PHI-1</strain>
    </source>
</reference>
<dbReference type="GO" id="GO:0004842">
    <property type="term" value="F:ubiquitin-protein transferase activity"/>
    <property type="evidence" value="ECO:0007669"/>
    <property type="project" value="InterPro"/>
</dbReference>
<evidence type="ECO:0000256" key="4">
    <source>
        <dbReference type="ARBA" id="ARBA00022833"/>
    </source>
</evidence>
<accession>A0A0A2L6I1</accession>
<dbReference type="GO" id="GO:0016567">
    <property type="term" value="P:protein ubiquitination"/>
    <property type="evidence" value="ECO:0007669"/>
    <property type="project" value="InterPro"/>
</dbReference>
<dbReference type="CDD" id="cd20335">
    <property type="entry name" value="BRcat_RBR"/>
    <property type="match status" value="1"/>
</dbReference>
<keyword evidence="2 5" id="KW-0863">Zinc-finger</keyword>
<dbReference type="PROSITE" id="PS00518">
    <property type="entry name" value="ZF_RING_1"/>
    <property type="match status" value="1"/>
</dbReference>
<feature type="compositionally biased region" description="Acidic residues" evidence="6">
    <location>
        <begin position="12"/>
        <end position="24"/>
    </location>
</feature>
<dbReference type="InterPro" id="IPR001841">
    <property type="entry name" value="Znf_RING"/>
</dbReference>
<keyword evidence="9" id="KW-1185">Reference proteome</keyword>
<dbReference type="OrthoDB" id="9977870at2759"/>
<feature type="domain" description="RING-type" evidence="7">
    <location>
        <begin position="44"/>
        <end position="88"/>
    </location>
</feature>
<gene>
    <name evidence="8" type="ORF">PITC_083850</name>
</gene>
<organism evidence="8 9">
    <name type="scientific">Penicillium italicum</name>
    <name type="common">Blue mold</name>
    <dbReference type="NCBI Taxonomy" id="40296"/>
    <lineage>
        <taxon>Eukaryota</taxon>
        <taxon>Fungi</taxon>
        <taxon>Dikarya</taxon>
        <taxon>Ascomycota</taxon>
        <taxon>Pezizomycotina</taxon>
        <taxon>Eurotiomycetes</taxon>
        <taxon>Eurotiomycetidae</taxon>
        <taxon>Eurotiales</taxon>
        <taxon>Aspergillaceae</taxon>
        <taxon>Penicillium</taxon>
    </lineage>
</organism>
<dbReference type="PROSITE" id="PS50089">
    <property type="entry name" value="ZF_RING_2"/>
    <property type="match status" value="1"/>
</dbReference>
<evidence type="ECO:0000256" key="3">
    <source>
        <dbReference type="ARBA" id="ARBA00022786"/>
    </source>
</evidence>
<comment type="caution">
    <text evidence="8">The sequence shown here is derived from an EMBL/GenBank/DDBJ whole genome shotgun (WGS) entry which is preliminary data.</text>
</comment>
<feature type="region of interest" description="Disordered" evidence="6">
    <location>
        <begin position="1"/>
        <end position="36"/>
    </location>
</feature>
<evidence type="ECO:0000313" key="9">
    <source>
        <dbReference type="Proteomes" id="UP000030104"/>
    </source>
</evidence>
<keyword evidence="4" id="KW-0862">Zinc</keyword>
<protein>
    <submittedName>
        <fullName evidence="8">Zinc finger, C6HC-type</fullName>
    </submittedName>
</protein>
<dbReference type="HOGENOM" id="CLU_075364_0_0_1"/>
<name>A0A0A2L6I1_PENIT</name>
<dbReference type="InterPro" id="IPR013083">
    <property type="entry name" value="Znf_RING/FYVE/PHD"/>
</dbReference>
<sequence length="320" mass="36202">MEGQNSAAPEDTISDDGDEDLLDESSDHDVAQTSEEETETRQQCVCCMEEYSPSDIIQTECAHTYCYECIARLFENALSDEAMFPPRCCCLPIHVSTAVEDMIGTEMIKRYEERKIETSDFERTYCAIPTCSHYIPPQNIRRGVGICGLCQARTCTDCKAQGHRGDCDYKNANHYSSASCDKKAKAKKKAMEKRRAKAKKKAEAKKKATTKKKATAKKKTMDKKKALAKEMARAKEKARMRKKVNDKNYGLLEKLAKKKKWQRCFRCSRIIERVSVEMTYVTTVGQGEGPADVILALHQDFAQKVDESVNAMPRGRETEI</sequence>
<dbReference type="Proteomes" id="UP000030104">
    <property type="component" value="Unassembled WGS sequence"/>
</dbReference>
<dbReference type="Pfam" id="PF01485">
    <property type="entry name" value="IBR"/>
    <property type="match status" value="1"/>
</dbReference>
<evidence type="ECO:0000256" key="1">
    <source>
        <dbReference type="ARBA" id="ARBA00022723"/>
    </source>
</evidence>
<evidence type="ECO:0000259" key="7">
    <source>
        <dbReference type="PROSITE" id="PS50089"/>
    </source>
</evidence>
<dbReference type="SMART" id="SM00647">
    <property type="entry name" value="IBR"/>
    <property type="match status" value="1"/>
</dbReference>
<evidence type="ECO:0000313" key="8">
    <source>
        <dbReference type="EMBL" id="KGO74776.1"/>
    </source>
</evidence>
<dbReference type="Gene3D" id="3.30.40.10">
    <property type="entry name" value="Zinc/RING finger domain, C3HC4 (zinc finger)"/>
    <property type="match status" value="1"/>
</dbReference>
<dbReference type="PhylomeDB" id="A0A0A2L6I1"/>
<feature type="region of interest" description="Disordered" evidence="6">
    <location>
        <begin position="186"/>
        <end position="224"/>
    </location>
</feature>
<dbReference type="STRING" id="40296.A0A0A2L6I1"/>
<dbReference type="SUPFAM" id="SSF57850">
    <property type="entry name" value="RING/U-box"/>
    <property type="match status" value="1"/>
</dbReference>
<keyword evidence="1" id="KW-0479">Metal-binding</keyword>
<dbReference type="EMBL" id="JQGA01000587">
    <property type="protein sequence ID" value="KGO74776.1"/>
    <property type="molecule type" value="Genomic_DNA"/>
</dbReference>
<proteinExistence type="predicted"/>
<dbReference type="AlphaFoldDB" id="A0A0A2L6I1"/>
<evidence type="ECO:0000256" key="5">
    <source>
        <dbReference type="PROSITE-ProRule" id="PRU00175"/>
    </source>
</evidence>
<keyword evidence="3" id="KW-0833">Ubl conjugation pathway</keyword>
<dbReference type="InterPro" id="IPR017907">
    <property type="entry name" value="Znf_RING_CS"/>
</dbReference>